<name>A0A9D9IMI3_9BACT</name>
<organism evidence="1 2">
    <name type="scientific">Candidatus Limisoma faecipullorum</name>
    <dbReference type="NCBI Taxonomy" id="2840854"/>
    <lineage>
        <taxon>Bacteria</taxon>
        <taxon>Pseudomonadati</taxon>
        <taxon>Bacteroidota</taxon>
        <taxon>Bacteroidia</taxon>
        <taxon>Bacteroidales</taxon>
        <taxon>Candidatus Limisoma</taxon>
    </lineage>
</organism>
<comment type="caution">
    <text evidence="1">The sequence shown here is derived from an EMBL/GenBank/DDBJ whole genome shotgun (WGS) entry which is preliminary data.</text>
</comment>
<accession>A0A9D9IMI3</accession>
<protein>
    <submittedName>
        <fullName evidence="1">Uncharacterized protein</fullName>
    </submittedName>
</protein>
<evidence type="ECO:0000313" key="2">
    <source>
        <dbReference type="Proteomes" id="UP000823598"/>
    </source>
</evidence>
<reference evidence="1" key="2">
    <citation type="journal article" date="2021" name="PeerJ">
        <title>Extensive microbial diversity within the chicken gut microbiome revealed by metagenomics and culture.</title>
        <authorList>
            <person name="Gilroy R."/>
            <person name="Ravi A."/>
            <person name="Getino M."/>
            <person name="Pursley I."/>
            <person name="Horton D.L."/>
            <person name="Alikhan N.F."/>
            <person name="Baker D."/>
            <person name="Gharbi K."/>
            <person name="Hall N."/>
            <person name="Watson M."/>
            <person name="Adriaenssens E.M."/>
            <person name="Foster-Nyarko E."/>
            <person name="Jarju S."/>
            <person name="Secka A."/>
            <person name="Antonio M."/>
            <person name="Oren A."/>
            <person name="Chaudhuri R.R."/>
            <person name="La Ragione R."/>
            <person name="Hildebrand F."/>
            <person name="Pallen M.J."/>
        </authorList>
    </citation>
    <scope>NUCLEOTIDE SEQUENCE</scope>
    <source>
        <strain evidence="1">6919</strain>
    </source>
</reference>
<dbReference type="AlphaFoldDB" id="A0A9D9IMI3"/>
<dbReference type="EMBL" id="JADIMC010000019">
    <property type="protein sequence ID" value="MBO8475649.1"/>
    <property type="molecule type" value="Genomic_DNA"/>
</dbReference>
<dbReference type="Proteomes" id="UP000823598">
    <property type="component" value="Unassembled WGS sequence"/>
</dbReference>
<sequence length="219" mass="25090">MLQARYKNKSQSEDLKTSSILGSLLLLPDDLLWELLVKSCCGGTEKLPDVAGVLDSFEFWPRWNADNTTNLKYVEPDLFLRFSNFDVIVEVKQFDGNGQYYEQWENEICSYFNEYGSVKDVYFIALGGNGNKKPSIVRSVPVYRCSWLSLLASVSGCLDRLDRIDDADCHTSSCRRILGNVMLSFKLNGMFYLEWFDSFVVKEEICRDSINVIKSIFGK</sequence>
<gene>
    <name evidence="1" type="ORF">IAB88_01490</name>
</gene>
<proteinExistence type="predicted"/>
<evidence type="ECO:0000313" key="1">
    <source>
        <dbReference type="EMBL" id="MBO8475649.1"/>
    </source>
</evidence>
<reference evidence="1" key="1">
    <citation type="submission" date="2020-10" db="EMBL/GenBank/DDBJ databases">
        <authorList>
            <person name="Gilroy R."/>
        </authorList>
    </citation>
    <scope>NUCLEOTIDE SEQUENCE</scope>
    <source>
        <strain evidence="1">6919</strain>
    </source>
</reference>